<keyword evidence="4" id="KW-0472">Membrane</keyword>
<dbReference type="RefSeq" id="WP_310090925.1">
    <property type="nucleotide sequence ID" value="NZ_JAVDUU010000001.1"/>
</dbReference>
<feature type="transmembrane region" description="Helical" evidence="4">
    <location>
        <begin position="36"/>
        <end position="54"/>
    </location>
</feature>
<keyword evidence="1" id="KW-0805">Transcription regulation</keyword>
<protein>
    <submittedName>
        <fullName evidence="6">AraC-like DNA-binding protein</fullName>
    </submittedName>
</protein>
<dbReference type="SUPFAM" id="SSF46689">
    <property type="entry name" value="Homeodomain-like"/>
    <property type="match status" value="1"/>
</dbReference>
<dbReference type="InterPro" id="IPR018062">
    <property type="entry name" value="HTH_AraC-typ_CS"/>
</dbReference>
<keyword evidence="4" id="KW-0812">Transmembrane</keyword>
<gene>
    <name evidence="6" type="ORF">J2W55_000189</name>
</gene>
<evidence type="ECO:0000259" key="5">
    <source>
        <dbReference type="PROSITE" id="PS01124"/>
    </source>
</evidence>
<feature type="transmembrane region" description="Helical" evidence="4">
    <location>
        <begin position="210"/>
        <end position="228"/>
    </location>
</feature>
<dbReference type="InterPro" id="IPR018060">
    <property type="entry name" value="HTH_AraC"/>
</dbReference>
<evidence type="ECO:0000256" key="1">
    <source>
        <dbReference type="ARBA" id="ARBA00023015"/>
    </source>
</evidence>
<dbReference type="PANTHER" id="PTHR43280">
    <property type="entry name" value="ARAC-FAMILY TRANSCRIPTIONAL REGULATOR"/>
    <property type="match status" value="1"/>
</dbReference>
<dbReference type="PANTHER" id="PTHR43280:SF29">
    <property type="entry name" value="ARAC-FAMILY TRANSCRIPTIONAL REGULATOR"/>
    <property type="match status" value="1"/>
</dbReference>
<keyword evidence="3" id="KW-0804">Transcription</keyword>
<feature type="transmembrane region" description="Helical" evidence="4">
    <location>
        <begin position="6"/>
        <end position="24"/>
    </location>
</feature>
<reference evidence="6 7" key="1">
    <citation type="submission" date="2023-07" db="EMBL/GenBank/DDBJ databases">
        <title>Sorghum-associated microbial communities from plants grown in Nebraska, USA.</title>
        <authorList>
            <person name="Schachtman D."/>
        </authorList>
    </citation>
    <scope>NUCLEOTIDE SEQUENCE [LARGE SCALE GENOMIC DNA]</scope>
    <source>
        <strain evidence="6 7">3262</strain>
    </source>
</reference>
<keyword evidence="4" id="KW-1133">Transmembrane helix</keyword>
<accession>A0ABU1T539</accession>
<dbReference type="PROSITE" id="PS01124">
    <property type="entry name" value="HTH_ARAC_FAMILY_2"/>
    <property type="match status" value="1"/>
</dbReference>
<evidence type="ECO:0000256" key="4">
    <source>
        <dbReference type="SAM" id="Phobius"/>
    </source>
</evidence>
<name>A0ABU1T539_9SPHI</name>
<evidence type="ECO:0000313" key="7">
    <source>
        <dbReference type="Proteomes" id="UP001247620"/>
    </source>
</evidence>
<dbReference type="Proteomes" id="UP001247620">
    <property type="component" value="Unassembled WGS sequence"/>
</dbReference>
<sequence>MTPQLLLYNVICIGFFLFSLISFVNPVKVNNIANRWFSLFLFSVGCSLLNVIIYEAKAERSYTQLIAFNELSRFAMAPALYLSILHFTSPHKAFKRQEYLHFIPFLLFFCFMAPVAFMAGGSTWGNTRVLPPIINTIMAFTMFVSIKGQMLIYWILAWRKLKQHEKNIRVINSNTGEVSLNWLKYLLLGIAFMLAIWYVSIFLQLGFMRIYAPIGYLAGSLFIFYFLLAQKEIYPFDEPDLEDISTIIKEKSENNAVRKRVPDERSNELKNKLEHLMQNEKLYLDNELSLPQLAREMAVSTHELSYLLNENFGINFFQFVNKYRVEEVKRLMLSEKHRHLNILGIAFSAGFNSKTTFNTTFKKETGIAPSQFMQHAKTQGAAQATGSVNTLFN</sequence>
<evidence type="ECO:0000256" key="2">
    <source>
        <dbReference type="ARBA" id="ARBA00023125"/>
    </source>
</evidence>
<proteinExistence type="predicted"/>
<feature type="domain" description="HTH araC/xylS-type" evidence="5">
    <location>
        <begin position="267"/>
        <end position="375"/>
    </location>
</feature>
<dbReference type="SMART" id="SM00342">
    <property type="entry name" value="HTH_ARAC"/>
    <property type="match status" value="1"/>
</dbReference>
<evidence type="ECO:0000256" key="3">
    <source>
        <dbReference type="ARBA" id="ARBA00023163"/>
    </source>
</evidence>
<dbReference type="Pfam" id="PF12833">
    <property type="entry name" value="HTH_18"/>
    <property type="match status" value="1"/>
</dbReference>
<comment type="caution">
    <text evidence="6">The sequence shown here is derived from an EMBL/GenBank/DDBJ whole genome shotgun (WGS) entry which is preliminary data.</text>
</comment>
<dbReference type="EMBL" id="JAVDUU010000001">
    <property type="protein sequence ID" value="MDR6940361.1"/>
    <property type="molecule type" value="Genomic_DNA"/>
</dbReference>
<feature type="transmembrane region" description="Helical" evidence="4">
    <location>
        <begin position="185"/>
        <end position="204"/>
    </location>
</feature>
<organism evidence="6 7">
    <name type="scientific">Mucilaginibacter pocheonensis</name>
    <dbReference type="NCBI Taxonomy" id="398050"/>
    <lineage>
        <taxon>Bacteria</taxon>
        <taxon>Pseudomonadati</taxon>
        <taxon>Bacteroidota</taxon>
        <taxon>Sphingobacteriia</taxon>
        <taxon>Sphingobacteriales</taxon>
        <taxon>Sphingobacteriaceae</taxon>
        <taxon>Mucilaginibacter</taxon>
    </lineage>
</organism>
<feature type="transmembrane region" description="Helical" evidence="4">
    <location>
        <begin position="99"/>
        <end position="121"/>
    </location>
</feature>
<evidence type="ECO:0000313" key="6">
    <source>
        <dbReference type="EMBL" id="MDR6940361.1"/>
    </source>
</evidence>
<keyword evidence="7" id="KW-1185">Reference proteome</keyword>
<feature type="transmembrane region" description="Helical" evidence="4">
    <location>
        <begin position="133"/>
        <end position="156"/>
    </location>
</feature>
<dbReference type="InterPro" id="IPR009057">
    <property type="entry name" value="Homeodomain-like_sf"/>
</dbReference>
<keyword evidence="2" id="KW-0238">DNA-binding</keyword>
<dbReference type="Gene3D" id="1.10.10.60">
    <property type="entry name" value="Homeodomain-like"/>
    <property type="match status" value="2"/>
</dbReference>
<dbReference type="PROSITE" id="PS00041">
    <property type="entry name" value="HTH_ARAC_FAMILY_1"/>
    <property type="match status" value="1"/>
</dbReference>